<dbReference type="InterPro" id="IPR027417">
    <property type="entry name" value="P-loop_NTPase"/>
</dbReference>
<keyword evidence="5 10" id="KW-0547">Nucleotide-binding</keyword>
<gene>
    <name evidence="10 13" type="primary">rsgA</name>
    <name evidence="13" type="ORF">ACFSX4_04845</name>
</gene>
<accession>A0ABW5WUT2</accession>
<evidence type="ECO:0000256" key="7">
    <source>
        <dbReference type="ARBA" id="ARBA00022833"/>
    </source>
</evidence>
<feature type="binding site" evidence="10">
    <location>
        <position position="247"/>
    </location>
    <ligand>
        <name>Zn(2+)</name>
        <dbReference type="ChEBI" id="CHEBI:29105"/>
    </ligand>
</feature>
<dbReference type="InterPro" id="IPR004881">
    <property type="entry name" value="Ribosome_biogen_GTPase_RsgA"/>
</dbReference>
<feature type="binding site" evidence="10">
    <location>
        <position position="255"/>
    </location>
    <ligand>
        <name>Zn(2+)</name>
        <dbReference type="ChEBI" id="CHEBI:29105"/>
    </ligand>
</feature>
<comment type="subcellular location">
    <subcellularLocation>
        <location evidence="10">Cytoplasm</location>
    </subcellularLocation>
</comment>
<dbReference type="InterPro" id="IPR012340">
    <property type="entry name" value="NA-bd_OB-fold"/>
</dbReference>
<keyword evidence="2 10" id="KW-0690">Ribosome biogenesis</keyword>
<dbReference type="Gene3D" id="1.10.40.50">
    <property type="entry name" value="Probable gtpase engc, domain 3"/>
    <property type="match status" value="1"/>
</dbReference>
<dbReference type="CDD" id="cd01854">
    <property type="entry name" value="YjeQ_EngC"/>
    <property type="match status" value="1"/>
</dbReference>
<dbReference type="HAMAP" id="MF_01820">
    <property type="entry name" value="GTPase_RsgA"/>
    <property type="match status" value="1"/>
</dbReference>
<feature type="domain" description="EngC GTPase" evidence="11">
    <location>
        <begin position="72"/>
        <end position="216"/>
    </location>
</feature>
<evidence type="ECO:0000256" key="3">
    <source>
        <dbReference type="ARBA" id="ARBA00022723"/>
    </source>
</evidence>
<dbReference type="NCBIfam" id="TIGR00157">
    <property type="entry name" value="ribosome small subunit-dependent GTPase A"/>
    <property type="match status" value="1"/>
</dbReference>
<dbReference type="PANTHER" id="PTHR32120:SF11">
    <property type="entry name" value="SMALL RIBOSOMAL SUBUNIT BIOGENESIS GTPASE RSGA 1, MITOCHONDRIAL-RELATED"/>
    <property type="match status" value="1"/>
</dbReference>
<dbReference type="CDD" id="cd04466">
    <property type="entry name" value="S1_YloQ_GTPase"/>
    <property type="match status" value="1"/>
</dbReference>
<dbReference type="PROSITE" id="PS50936">
    <property type="entry name" value="ENGC_GTPASE"/>
    <property type="match status" value="1"/>
</dbReference>
<keyword evidence="1 10" id="KW-0963">Cytoplasm</keyword>
<keyword evidence="3 10" id="KW-0479">Metal-binding</keyword>
<keyword evidence="14" id="KW-1185">Reference proteome</keyword>
<dbReference type="Pfam" id="PF16745">
    <property type="entry name" value="RsgA_N"/>
    <property type="match status" value="1"/>
</dbReference>
<dbReference type="SUPFAM" id="SSF52540">
    <property type="entry name" value="P-loop containing nucleoside triphosphate hydrolases"/>
    <property type="match status" value="1"/>
</dbReference>
<comment type="similarity">
    <text evidence="10">Belongs to the TRAFAC class YlqF/YawG GTPase family. RsgA subfamily.</text>
</comment>
<dbReference type="RefSeq" id="WP_377772104.1">
    <property type="nucleotide sequence ID" value="NZ_JBHUOQ010000001.1"/>
</dbReference>
<dbReference type="EC" id="3.6.1.-" evidence="10"/>
<dbReference type="InterPro" id="IPR010914">
    <property type="entry name" value="RsgA_GTPase_dom"/>
</dbReference>
<dbReference type="PROSITE" id="PS51721">
    <property type="entry name" value="G_CP"/>
    <property type="match status" value="1"/>
</dbReference>
<evidence type="ECO:0000259" key="12">
    <source>
        <dbReference type="PROSITE" id="PS51721"/>
    </source>
</evidence>
<evidence type="ECO:0000256" key="4">
    <source>
        <dbReference type="ARBA" id="ARBA00022730"/>
    </source>
</evidence>
<dbReference type="InterPro" id="IPR031944">
    <property type="entry name" value="RsgA_N"/>
</dbReference>
<dbReference type="InterPro" id="IPR030378">
    <property type="entry name" value="G_CP_dom"/>
</dbReference>
<evidence type="ECO:0000259" key="11">
    <source>
        <dbReference type="PROSITE" id="PS50936"/>
    </source>
</evidence>
<evidence type="ECO:0000256" key="5">
    <source>
        <dbReference type="ARBA" id="ARBA00022741"/>
    </source>
</evidence>
<name>A0ABW5WUT2_9STAP</name>
<comment type="caution">
    <text evidence="13">The sequence shown here is derived from an EMBL/GenBank/DDBJ whole genome shotgun (WGS) entry which is preliminary data.</text>
</comment>
<reference evidence="14" key="1">
    <citation type="journal article" date="2019" name="Int. J. Syst. Evol. Microbiol.">
        <title>The Global Catalogue of Microorganisms (GCM) 10K type strain sequencing project: providing services to taxonomists for standard genome sequencing and annotation.</title>
        <authorList>
            <consortium name="The Broad Institute Genomics Platform"/>
            <consortium name="The Broad Institute Genome Sequencing Center for Infectious Disease"/>
            <person name="Wu L."/>
            <person name="Ma J."/>
        </authorList>
    </citation>
    <scope>NUCLEOTIDE SEQUENCE [LARGE SCALE GENOMIC DNA]</scope>
    <source>
        <strain evidence="14">KCTC 33575</strain>
    </source>
</reference>
<dbReference type="Gene3D" id="3.40.50.300">
    <property type="entry name" value="P-loop containing nucleotide triphosphate hydrolases"/>
    <property type="match status" value="1"/>
</dbReference>
<keyword evidence="6 10" id="KW-0378">Hydrolase</keyword>
<feature type="binding site" evidence="10">
    <location>
        <begin position="161"/>
        <end position="169"/>
    </location>
    <ligand>
        <name>GTP</name>
        <dbReference type="ChEBI" id="CHEBI:37565"/>
    </ligand>
</feature>
<comment type="cofactor">
    <cofactor evidence="10">
        <name>Zn(2+)</name>
        <dbReference type="ChEBI" id="CHEBI:29105"/>
    </cofactor>
    <text evidence="10">Binds 1 zinc ion per subunit.</text>
</comment>
<sequence length="288" mass="32962">MPKGIIIKALSGFYYVKYDNEIYETRARGRFRKTAESPLVGDIVTFQIENEDQGYITAIDDRDNSLVRPPVANIDQVLLTMSMKSPDFSFYLLDRFIAYAEAHDIEPVIVVTKIDLTDDKALEDRIREVYGGMYEVFFTEKDQVNDAVEHIFKDKLSVLAGQSGVGKSTLINTLVPGTELITNKISNALNRGKHTTRHVELIEIGGGYIADTPGFSTIDFEMIDKYNLMYCFRDFNDYIAGCKFRECLHINEPKCGVKKAVEDGTLSETRYQSYVQIYEEIENRKERY</sequence>
<dbReference type="Proteomes" id="UP001597519">
    <property type="component" value="Unassembled WGS sequence"/>
</dbReference>
<proteinExistence type="inferred from homology"/>
<feature type="binding site" evidence="10">
    <location>
        <position position="249"/>
    </location>
    <ligand>
        <name>Zn(2+)</name>
        <dbReference type="ChEBI" id="CHEBI:29105"/>
    </ligand>
</feature>
<comment type="function">
    <text evidence="10">One of several proteins that assist in the late maturation steps of the functional core of the 30S ribosomal subunit. Helps release RbfA from mature subunits. May play a role in the assembly of ribosomal proteins into the subunit. Circularly permuted GTPase that catalyzes slow GTP hydrolysis, GTPase activity is stimulated by the 30S ribosomal subunit.</text>
</comment>
<keyword evidence="8 10" id="KW-0694">RNA-binding</keyword>
<feature type="domain" description="CP-type G" evidence="12">
    <location>
        <begin position="63"/>
        <end position="218"/>
    </location>
</feature>
<dbReference type="Pfam" id="PF03193">
    <property type="entry name" value="RsgA_GTPase"/>
    <property type="match status" value="1"/>
</dbReference>
<dbReference type="SUPFAM" id="SSF50249">
    <property type="entry name" value="Nucleic acid-binding proteins"/>
    <property type="match status" value="1"/>
</dbReference>
<dbReference type="PANTHER" id="PTHR32120">
    <property type="entry name" value="SMALL RIBOSOMAL SUBUNIT BIOGENESIS GTPASE RSGA"/>
    <property type="match status" value="1"/>
</dbReference>
<evidence type="ECO:0000313" key="13">
    <source>
        <dbReference type="EMBL" id="MFD2829787.1"/>
    </source>
</evidence>
<comment type="subunit">
    <text evidence="10">Monomer. Associates with 30S ribosomal subunit, binds 16S rRNA.</text>
</comment>
<evidence type="ECO:0000256" key="1">
    <source>
        <dbReference type="ARBA" id="ARBA00022490"/>
    </source>
</evidence>
<organism evidence="13 14">
    <name type="scientific">Corticicoccus populi</name>
    <dbReference type="NCBI Taxonomy" id="1812821"/>
    <lineage>
        <taxon>Bacteria</taxon>
        <taxon>Bacillati</taxon>
        <taxon>Bacillota</taxon>
        <taxon>Bacilli</taxon>
        <taxon>Bacillales</taxon>
        <taxon>Staphylococcaceae</taxon>
        <taxon>Corticicoccus</taxon>
    </lineage>
</organism>
<evidence type="ECO:0000256" key="6">
    <source>
        <dbReference type="ARBA" id="ARBA00022801"/>
    </source>
</evidence>
<feature type="binding site" evidence="10">
    <location>
        <position position="242"/>
    </location>
    <ligand>
        <name>Zn(2+)</name>
        <dbReference type="ChEBI" id="CHEBI:29105"/>
    </ligand>
</feature>
<evidence type="ECO:0000256" key="8">
    <source>
        <dbReference type="ARBA" id="ARBA00022884"/>
    </source>
</evidence>
<keyword evidence="4 10" id="KW-0699">rRNA-binding</keyword>
<keyword evidence="9 10" id="KW-0342">GTP-binding</keyword>
<evidence type="ECO:0000256" key="9">
    <source>
        <dbReference type="ARBA" id="ARBA00023134"/>
    </source>
</evidence>
<evidence type="ECO:0000313" key="14">
    <source>
        <dbReference type="Proteomes" id="UP001597519"/>
    </source>
</evidence>
<evidence type="ECO:0000256" key="10">
    <source>
        <dbReference type="HAMAP-Rule" id="MF_01820"/>
    </source>
</evidence>
<evidence type="ECO:0000256" key="2">
    <source>
        <dbReference type="ARBA" id="ARBA00022517"/>
    </source>
</evidence>
<keyword evidence="7 10" id="KW-0862">Zinc</keyword>
<dbReference type="Gene3D" id="2.40.50.140">
    <property type="entry name" value="Nucleic acid-binding proteins"/>
    <property type="match status" value="1"/>
</dbReference>
<dbReference type="EMBL" id="JBHUOQ010000001">
    <property type="protein sequence ID" value="MFD2829787.1"/>
    <property type="molecule type" value="Genomic_DNA"/>
</dbReference>
<protein>
    <recommendedName>
        <fullName evidence="10">Small ribosomal subunit biogenesis GTPase RsgA</fullName>
        <ecNumber evidence="10">3.6.1.-</ecNumber>
    </recommendedName>
</protein>
<feature type="binding site" evidence="10">
    <location>
        <begin position="112"/>
        <end position="115"/>
    </location>
    <ligand>
        <name>GTP</name>
        <dbReference type="ChEBI" id="CHEBI:37565"/>
    </ligand>
</feature>